<dbReference type="InterPro" id="IPR036909">
    <property type="entry name" value="Cyt_c-like_dom_sf"/>
</dbReference>
<protein>
    <submittedName>
        <fullName evidence="11">Cytochrome-c peroxidase</fullName>
    </submittedName>
</protein>
<keyword evidence="3 8" id="KW-0479">Metal-binding</keyword>
<evidence type="ECO:0000313" key="12">
    <source>
        <dbReference type="Proteomes" id="UP001171945"/>
    </source>
</evidence>
<dbReference type="SUPFAM" id="SSF46626">
    <property type="entry name" value="Cytochrome c"/>
    <property type="match status" value="2"/>
</dbReference>
<evidence type="ECO:0000256" key="1">
    <source>
        <dbReference type="ARBA" id="ARBA00004418"/>
    </source>
</evidence>
<dbReference type="Gene3D" id="1.10.760.10">
    <property type="entry name" value="Cytochrome c-like domain"/>
    <property type="match status" value="2"/>
</dbReference>
<keyword evidence="4 9" id="KW-0732">Signal</keyword>
<keyword evidence="11" id="KW-0575">Peroxidase</keyword>
<feature type="signal peptide" evidence="9">
    <location>
        <begin position="1"/>
        <end position="23"/>
    </location>
</feature>
<keyword evidence="7 8" id="KW-0408">Iron</keyword>
<dbReference type="PROSITE" id="PS51007">
    <property type="entry name" value="CYTC"/>
    <property type="match status" value="2"/>
</dbReference>
<organism evidence="11 12">
    <name type="scientific">Candidatus Marithioploca araucensis</name>
    <dbReference type="NCBI Taxonomy" id="70273"/>
    <lineage>
        <taxon>Bacteria</taxon>
        <taxon>Pseudomonadati</taxon>
        <taxon>Pseudomonadota</taxon>
        <taxon>Gammaproteobacteria</taxon>
        <taxon>Thiotrichales</taxon>
        <taxon>Thiotrichaceae</taxon>
        <taxon>Candidatus Marithioploca</taxon>
    </lineage>
</organism>
<evidence type="ECO:0000259" key="10">
    <source>
        <dbReference type="PROSITE" id="PS51007"/>
    </source>
</evidence>
<keyword evidence="5" id="KW-0574">Periplasm</keyword>
<dbReference type="EMBL" id="JAUCGM010000329">
    <property type="protein sequence ID" value="MDM8562876.1"/>
    <property type="molecule type" value="Genomic_DNA"/>
</dbReference>
<evidence type="ECO:0000256" key="4">
    <source>
        <dbReference type="ARBA" id="ARBA00022729"/>
    </source>
</evidence>
<comment type="caution">
    <text evidence="11">The sequence shown here is derived from an EMBL/GenBank/DDBJ whole genome shotgun (WGS) entry which is preliminary data.</text>
</comment>
<evidence type="ECO:0000256" key="8">
    <source>
        <dbReference type="PROSITE-ProRule" id="PRU00433"/>
    </source>
</evidence>
<evidence type="ECO:0000256" key="7">
    <source>
        <dbReference type="ARBA" id="ARBA00023004"/>
    </source>
</evidence>
<reference evidence="11" key="1">
    <citation type="submission" date="2023-06" db="EMBL/GenBank/DDBJ databases">
        <title>Uncultivated large filamentous bacteria from sulfidic sediments reveal new species and different genomic features in energy metabolism and defense.</title>
        <authorList>
            <person name="Fonseca A."/>
        </authorList>
    </citation>
    <scope>NUCLEOTIDE SEQUENCE</scope>
    <source>
        <strain evidence="11">HSG4</strain>
    </source>
</reference>
<evidence type="ECO:0000256" key="3">
    <source>
        <dbReference type="ARBA" id="ARBA00022723"/>
    </source>
</evidence>
<feature type="chain" id="PRO_5045607401" evidence="9">
    <location>
        <begin position="24"/>
        <end position="338"/>
    </location>
</feature>
<proteinExistence type="predicted"/>
<dbReference type="Proteomes" id="UP001171945">
    <property type="component" value="Unassembled WGS sequence"/>
</dbReference>
<feature type="domain" description="Cytochrome c" evidence="10">
    <location>
        <begin position="49"/>
        <end position="182"/>
    </location>
</feature>
<accession>A0ABT7VTJ4</accession>
<keyword evidence="6" id="KW-0560">Oxidoreductase</keyword>
<dbReference type="PIRSF" id="PIRSF000294">
    <property type="entry name" value="Cytochrome-c_peroxidase"/>
    <property type="match status" value="1"/>
</dbReference>
<keyword evidence="12" id="KW-1185">Reference proteome</keyword>
<dbReference type="InterPro" id="IPR004852">
    <property type="entry name" value="Di-haem_cyt_c_peroxidsae"/>
</dbReference>
<gene>
    <name evidence="11" type="ORF">QUF54_05930</name>
</gene>
<dbReference type="InterPro" id="IPR051395">
    <property type="entry name" value="Cytochrome_c_Peroxidase/MauG"/>
</dbReference>
<evidence type="ECO:0000256" key="5">
    <source>
        <dbReference type="ARBA" id="ARBA00022764"/>
    </source>
</evidence>
<feature type="domain" description="Cytochrome c" evidence="10">
    <location>
        <begin position="201"/>
        <end position="314"/>
    </location>
</feature>
<sequence length="338" mass="37188">MKFTKIMLISGSMLLAASHVVSTEETRNEETRNNEPIQPIPKNADLNSAKIELGKQLFFDPRLSKSGFISCNSCHNLATGGADNLPSSIGHKWQLGPINSPTVLNAKFNLAQFWDGRAKDLKDQAGGPIANPGEMASTHEAAVTVLQSIPEYTDSFNKVYGVKKVGIDQVTDAIAAFEETLTTPNSRFDKWLQGDDRAISEQEKAGYTLFKAKGCIACHNGVGVGGGSYQKFGVVKPYKDTKTLGRYNVTKEEKDKYFFKVPLLRNIELTAPYFHDASTWDLSDAVDIMAEYQFGITLSDDENQKIVAFLKTLTGEQPSIVYPVLPPSTVNTPKPNRE</sequence>
<dbReference type="GO" id="GO:0004601">
    <property type="term" value="F:peroxidase activity"/>
    <property type="evidence" value="ECO:0007669"/>
    <property type="project" value="UniProtKB-KW"/>
</dbReference>
<name>A0ABT7VTJ4_9GAMM</name>
<evidence type="ECO:0000256" key="6">
    <source>
        <dbReference type="ARBA" id="ARBA00023002"/>
    </source>
</evidence>
<comment type="subcellular location">
    <subcellularLocation>
        <location evidence="1">Periplasm</location>
    </subcellularLocation>
</comment>
<dbReference type="Pfam" id="PF03150">
    <property type="entry name" value="CCP_MauG"/>
    <property type="match status" value="1"/>
</dbReference>
<evidence type="ECO:0000256" key="2">
    <source>
        <dbReference type="ARBA" id="ARBA00022617"/>
    </source>
</evidence>
<dbReference type="Pfam" id="PF00034">
    <property type="entry name" value="Cytochrom_C"/>
    <property type="match status" value="1"/>
</dbReference>
<evidence type="ECO:0000313" key="11">
    <source>
        <dbReference type="EMBL" id="MDM8562876.1"/>
    </source>
</evidence>
<dbReference type="PANTHER" id="PTHR30600:SF7">
    <property type="entry name" value="CYTOCHROME C PEROXIDASE-RELATED"/>
    <property type="match status" value="1"/>
</dbReference>
<dbReference type="PANTHER" id="PTHR30600">
    <property type="entry name" value="CYTOCHROME C PEROXIDASE-RELATED"/>
    <property type="match status" value="1"/>
</dbReference>
<evidence type="ECO:0000256" key="9">
    <source>
        <dbReference type="SAM" id="SignalP"/>
    </source>
</evidence>
<keyword evidence="2 8" id="KW-0349">Heme</keyword>
<dbReference type="InterPro" id="IPR009056">
    <property type="entry name" value="Cyt_c-like_dom"/>
</dbReference>
<dbReference type="InterPro" id="IPR026259">
    <property type="entry name" value="MauG/Cytc_peroxidase"/>
</dbReference>